<evidence type="ECO:0000256" key="5">
    <source>
        <dbReference type="ARBA" id="ARBA00022813"/>
    </source>
</evidence>
<dbReference type="InterPro" id="IPR002813">
    <property type="entry name" value="Arg_biosynth_ArgJ"/>
</dbReference>
<accession>X1Q5J3</accession>
<evidence type="ECO:0000256" key="6">
    <source>
        <dbReference type="ARBA" id="ARBA00023315"/>
    </source>
</evidence>
<gene>
    <name evidence="7" type="ORF">S06H3_57814</name>
</gene>
<keyword evidence="3" id="KW-0028">Amino-acid biosynthesis</keyword>
<comment type="similarity">
    <text evidence="1">Belongs to the ArgJ family.</text>
</comment>
<evidence type="ECO:0000256" key="2">
    <source>
        <dbReference type="ARBA" id="ARBA00022571"/>
    </source>
</evidence>
<dbReference type="PANTHER" id="PTHR23100">
    <property type="entry name" value="ARGININE BIOSYNTHESIS BIFUNCTIONAL PROTEIN ARGJ"/>
    <property type="match status" value="1"/>
</dbReference>
<evidence type="ECO:0000313" key="7">
    <source>
        <dbReference type="EMBL" id="GAI50006.1"/>
    </source>
</evidence>
<protein>
    <submittedName>
        <fullName evidence="7">Uncharacterized protein</fullName>
    </submittedName>
</protein>
<dbReference type="AlphaFoldDB" id="X1Q5J3"/>
<organism evidence="7">
    <name type="scientific">marine sediment metagenome</name>
    <dbReference type="NCBI Taxonomy" id="412755"/>
    <lineage>
        <taxon>unclassified sequences</taxon>
        <taxon>metagenomes</taxon>
        <taxon>ecological metagenomes</taxon>
    </lineage>
</organism>
<evidence type="ECO:0000256" key="4">
    <source>
        <dbReference type="ARBA" id="ARBA00022679"/>
    </source>
</evidence>
<dbReference type="Gene3D" id="3.10.20.340">
    <property type="entry name" value="ArgJ beta chain, C-terminal domain"/>
    <property type="match status" value="1"/>
</dbReference>
<keyword evidence="6" id="KW-0012">Acyltransferase</keyword>
<evidence type="ECO:0000256" key="3">
    <source>
        <dbReference type="ARBA" id="ARBA00022605"/>
    </source>
</evidence>
<feature type="non-terminal residue" evidence="7">
    <location>
        <position position="1"/>
    </location>
</feature>
<dbReference type="InterPro" id="IPR016117">
    <property type="entry name" value="ArgJ-like_dom_sf"/>
</dbReference>
<keyword evidence="5" id="KW-0068">Autocatalytic cleavage</keyword>
<dbReference type="FunFam" id="3.10.20.340:FF:000001">
    <property type="entry name" value="Arginine biosynthesis bifunctional protein ArgJ, chloroplastic"/>
    <property type="match status" value="1"/>
</dbReference>
<dbReference type="GO" id="GO:0004042">
    <property type="term" value="F:L-glutamate N-acetyltransferase activity"/>
    <property type="evidence" value="ECO:0007669"/>
    <property type="project" value="TreeGrafter"/>
</dbReference>
<comment type="caution">
    <text evidence="7">The sequence shown here is derived from an EMBL/GenBank/DDBJ whole genome shotgun (WGS) entry which is preliminary data.</text>
</comment>
<evidence type="ECO:0000256" key="1">
    <source>
        <dbReference type="ARBA" id="ARBA00006774"/>
    </source>
</evidence>
<keyword evidence="4" id="KW-0808">Transferase</keyword>
<dbReference type="EMBL" id="BARV01037359">
    <property type="protein sequence ID" value="GAI50006.1"/>
    <property type="molecule type" value="Genomic_DNA"/>
</dbReference>
<keyword evidence="2" id="KW-0055">Arginine biosynthesis</keyword>
<dbReference type="Gene3D" id="3.30.2330.10">
    <property type="entry name" value="arginine biosynthesis bifunctional protein suprefamily"/>
    <property type="match status" value="1"/>
</dbReference>
<sequence>TMFCFLTTDAAVELAFLRSALRKAADISFNMISVDGDTSPSDMVLIMANGLAGNEPISPGSRHADTFQQALDRVCIYLARAIARDGEGATKLIEVTVNGATSAAEARLAARTVVSSPLVKAAVHGADPNWGRIIVAAGRSGAEVVESNIDLYIGDVSVVKGGRPLPFSEQSVVRVLKQSEVPITLHLNLGTASATAWGCDLSEEYVTINSQYMT</sequence>
<reference evidence="7" key="1">
    <citation type="journal article" date="2014" name="Front. Microbiol.">
        <title>High frequency of phylogenetically diverse reductive dehalogenase-homologous genes in deep subseafloor sedimentary metagenomes.</title>
        <authorList>
            <person name="Kawai M."/>
            <person name="Futagami T."/>
            <person name="Toyoda A."/>
            <person name="Takaki Y."/>
            <person name="Nishi S."/>
            <person name="Hori S."/>
            <person name="Arai W."/>
            <person name="Tsubouchi T."/>
            <person name="Morono Y."/>
            <person name="Uchiyama I."/>
            <person name="Ito T."/>
            <person name="Fujiyama A."/>
            <person name="Inagaki F."/>
            <person name="Takami H."/>
        </authorList>
    </citation>
    <scope>NUCLEOTIDE SEQUENCE</scope>
    <source>
        <strain evidence="7">Expedition CK06-06</strain>
    </source>
</reference>
<dbReference type="SUPFAM" id="SSF56266">
    <property type="entry name" value="DmpA/ArgJ-like"/>
    <property type="match status" value="1"/>
</dbReference>
<dbReference type="GO" id="GO:0006592">
    <property type="term" value="P:ornithine biosynthetic process"/>
    <property type="evidence" value="ECO:0007669"/>
    <property type="project" value="TreeGrafter"/>
</dbReference>
<dbReference type="Pfam" id="PF01960">
    <property type="entry name" value="ArgJ"/>
    <property type="match status" value="1"/>
</dbReference>
<dbReference type="GO" id="GO:0006526">
    <property type="term" value="P:L-arginine biosynthetic process"/>
    <property type="evidence" value="ECO:0007669"/>
    <property type="project" value="UniProtKB-KW"/>
</dbReference>
<dbReference type="InterPro" id="IPR042195">
    <property type="entry name" value="ArgJ_beta_C"/>
</dbReference>
<name>X1Q5J3_9ZZZZ</name>
<dbReference type="GO" id="GO:0004358">
    <property type="term" value="F:L-glutamate N-acetyltransferase activity, acting on acetyl-L-ornithine as donor"/>
    <property type="evidence" value="ECO:0007669"/>
    <property type="project" value="InterPro"/>
</dbReference>
<dbReference type="PANTHER" id="PTHR23100:SF0">
    <property type="entry name" value="ARGININE BIOSYNTHESIS BIFUNCTIONAL PROTEIN ARGJ, MITOCHONDRIAL"/>
    <property type="match status" value="1"/>
</dbReference>
<dbReference type="HAMAP" id="MF_01106">
    <property type="entry name" value="ArgJ"/>
    <property type="match status" value="1"/>
</dbReference>
<proteinExistence type="inferred from homology"/>